<comment type="subcellular location">
    <subcellularLocation>
        <location evidence="1 6">Nucleus</location>
    </subcellularLocation>
</comment>
<organism evidence="9">
    <name type="scientific">Amphimedon queenslandica</name>
    <name type="common">Sponge</name>
    <dbReference type="NCBI Taxonomy" id="400682"/>
    <lineage>
        <taxon>Eukaryota</taxon>
        <taxon>Metazoa</taxon>
        <taxon>Porifera</taxon>
        <taxon>Demospongiae</taxon>
        <taxon>Heteroscleromorpha</taxon>
        <taxon>Haplosclerida</taxon>
        <taxon>Niphatidae</taxon>
        <taxon>Amphimedon</taxon>
    </lineage>
</organism>
<dbReference type="GO" id="GO:0003700">
    <property type="term" value="F:DNA-binding transcription factor activity"/>
    <property type="evidence" value="ECO:0007669"/>
    <property type="project" value="InterPro"/>
</dbReference>
<dbReference type="FunCoup" id="A0A1X7UKK6">
    <property type="interactions" value="53"/>
</dbReference>
<dbReference type="InParanoid" id="A0A1X7UKK6"/>
<dbReference type="GO" id="GO:0000987">
    <property type="term" value="F:cis-regulatory region sequence-specific DNA binding"/>
    <property type="evidence" value="ECO:0007669"/>
    <property type="project" value="TreeGrafter"/>
</dbReference>
<evidence type="ECO:0000256" key="6">
    <source>
        <dbReference type="PROSITE-ProRule" id="PRU00089"/>
    </source>
</evidence>
<feature type="domain" description="Fork-head" evidence="8">
    <location>
        <begin position="160"/>
        <end position="249"/>
    </location>
</feature>
<feature type="compositionally biased region" description="Acidic residues" evidence="7">
    <location>
        <begin position="405"/>
        <end position="420"/>
    </location>
</feature>
<evidence type="ECO:0000256" key="1">
    <source>
        <dbReference type="ARBA" id="ARBA00004123"/>
    </source>
</evidence>
<dbReference type="PROSITE" id="PS00657">
    <property type="entry name" value="FORK_HEAD_1"/>
    <property type="match status" value="1"/>
</dbReference>
<accession>A0A1X7UKK6</accession>
<dbReference type="PANTHER" id="PTHR13962">
    <property type="entry name" value="FORKHEAD BOX PROTEIN N3-LIKE PROTEIN-RELATED"/>
    <property type="match status" value="1"/>
</dbReference>
<keyword evidence="3 6" id="KW-0238">DNA-binding</keyword>
<dbReference type="PRINTS" id="PR00053">
    <property type="entry name" value="FORKHEAD"/>
</dbReference>
<evidence type="ECO:0000256" key="2">
    <source>
        <dbReference type="ARBA" id="ARBA00023015"/>
    </source>
</evidence>
<dbReference type="Pfam" id="PF00250">
    <property type="entry name" value="Forkhead"/>
    <property type="match status" value="1"/>
</dbReference>
<dbReference type="EnsemblMetazoa" id="Aqu2.1.28283_001">
    <property type="protein sequence ID" value="Aqu2.1.28283_001"/>
    <property type="gene ID" value="Aqu2.1.28283"/>
</dbReference>
<dbReference type="InterPro" id="IPR030456">
    <property type="entry name" value="TF_fork_head_CS_2"/>
</dbReference>
<dbReference type="InterPro" id="IPR018122">
    <property type="entry name" value="TF_fork_head_CS_1"/>
</dbReference>
<sequence length="499" mass="54689">MVGDEEQGFPRVADMLATSHITLPSLKPPSIPLSPSTTSLEGVPKLPGEEEASLHVFGSISRRVEDDELTSLSWLQNPGVLTTMCNALTGSPHRLSPMGTRTTARRGSSSKLDEEDRLKLGPDGQQFKVPRKGTVNSAEKMLNVVLSVRNKRYNGEDAHKPPLSFACMIFMALESSPTKTLPVKQIYEWVQWKFPYYQSASPGWKNSIRHNLSLNKCFKKVEKFSKRSKSIITKGGLWTVDSSYRESLLSALKLNPYHPYHKYFTPPYFPRSMIAALREELELAVSDKGLDAAERDAALSICLISGAENGGVDPALVRAIYHDHCYTDLPTPPPSPAPSSRSGLNLEEVLAAAELILGNSEEVMETQKENGGRGRSVGGRRGKRKRKQSKKKVKRRNVNGHNKAEDDEAYNSSEDNDCVEDCSGTDIDSSLADSGYNGPSPLSHESRSSSLDDLRGADALLCLANIVGETQPLDVKEATVSHGSSTACVRRSTRTGKVF</sequence>
<reference evidence="9" key="2">
    <citation type="submission" date="2017-05" db="UniProtKB">
        <authorList>
            <consortium name="EnsemblMetazoa"/>
        </authorList>
    </citation>
    <scope>IDENTIFICATION</scope>
</reference>
<reference evidence="10" key="1">
    <citation type="journal article" date="2010" name="Nature">
        <title>The Amphimedon queenslandica genome and the evolution of animal complexity.</title>
        <authorList>
            <person name="Srivastava M."/>
            <person name="Simakov O."/>
            <person name="Chapman J."/>
            <person name="Fahey B."/>
            <person name="Gauthier M.E."/>
            <person name="Mitros T."/>
            <person name="Richards G.S."/>
            <person name="Conaco C."/>
            <person name="Dacre M."/>
            <person name="Hellsten U."/>
            <person name="Larroux C."/>
            <person name="Putnam N.H."/>
            <person name="Stanke M."/>
            <person name="Adamska M."/>
            <person name="Darling A."/>
            <person name="Degnan S.M."/>
            <person name="Oakley T.H."/>
            <person name="Plachetzki D.C."/>
            <person name="Zhai Y."/>
            <person name="Adamski M."/>
            <person name="Calcino A."/>
            <person name="Cummins S.F."/>
            <person name="Goodstein D.M."/>
            <person name="Harris C."/>
            <person name="Jackson D.J."/>
            <person name="Leys S.P."/>
            <person name="Shu S."/>
            <person name="Woodcroft B.J."/>
            <person name="Vervoort M."/>
            <person name="Kosik K.S."/>
            <person name="Manning G."/>
            <person name="Degnan B.M."/>
            <person name="Rokhsar D.S."/>
        </authorList>
    </citation>
    <scope>NUCLEOTIDE SEQUENCE [LARGE SCALE GENOMIC DNA]</scope>
</reference>
<evidence type="ECO:0000313" key="9">
    <source>
        <dbReference type="EnsemblMetazoa" id="Aqu2.1.28283_001"/>
    </source>
</evidence>
<dbReference type="InterPro" id="IPR036388">
    <property type="entry name" value="WH-like_DNA-bd_sf"/>
</dbReference>
<dbReference type="Proteomes" id="UP000007879">
    <property type="component" value="Unassembled WGS sequence"/>
</dbReference>
<evidence type="ECO:0000256" key="7">
    <source>
        <dbReference type="SAM" id="MobiDB-lite"/>
    </source>
</evidence>
<dbReference type="CDD" id="cd20031">
    <property type="entry name" value="FH_FOXN2-like"/>
    <property type="match status" value="1"/>
</dbReference>
<name>A0A1X7UKK6_AMPQE</name>
<feature type="region of interest" description="Disordered" evidence="7">
    <location>
        <begin position="91"/>
        <end position="128"/>
    </location>
</feature>
<dbReference type="SUPFAM" id="SSF46785">
    <property type="entry name" value="Winged helix' DNA-binding domain"/>
    <property type="match status" value="1"/>
</dbReference>
<dbReference type="Gene3D" id="1.10.10.10">
    <property type="entry name" value="Winged helix-like DNA-binding domain superfamily/Winged helix DNA-binding domain"/>
    <property type="match status" value="1"/>
</dbReference>
<dbReference type="SMART" id="SM00339">
    <property type="entry name" value="FH"/>
    <property type="match status" value="1"/>
</dbReference>
<feature type="region of interest" description="Disordered" evidence="7">
    <location>
        <begin position="363"/>
        <end position="450"/>
    </location>
</feature>
<evidence type="ECO:0000256" key="5">
    <source>
        <dbReference type="ARBA" id="ARBA00023242"/>
    </source>
</evidence>
<dbReference type="GO" id="GO:0005634">
    <property type="term" value="C:nucleus"/>
    <property type="evidence" value="ECO:0007669"/>
    <property type="project" value="UniProtKB-SubCell"/>
</dbReference>
<dbReference type="KEGG" id="aqu:100636033"/>
<dbReference type="InterPro" id="IPR047119">
    <property type="entry name" value="FOXN2/3-like"/>
</dbReference>
<evidence type="ECO:0000256" key="4">
    <source>
        <dbReference type="ARBA" id="ARBA00023163"/>
    </source>
</evidence>
<keyword evidence="5 6" id="KW-0539">Nucleus</keyword>
<evidence type="ECO:0000313" key="10">
    <source>
        <dbReference type="Proteomes" id="UP000007879"/>
    </source>
</evidence>
<evidence type="ECO:0000259" key="8">
    <source>
        <dbReference type="PROSITE" id="PS50039"/>
    </source>
</evidence>
<dbReference type="AlphaFoldDB" id="A0A1X7UKK6"/>
<keyword evidence="4" id="KW-0804">Transcription</keyword>
<feature type="compositionally biased region" description="Basic residues" evidence="7">
    <location>
        <begin position="378"/>
        <end position="398"/>
    </location>
</feature>
<dbReference type="InterPro" id="IPR001766">
    <property type="entry name" value="Fork_head_dom"/>
</dbReference>
<dbReference type="EnsemblMetazoa" id="XM_003387528.3">
    <property type="protein sequence ID" value="XP_003387576.1"/>
    <property type="gene ID" value="LOC100636033"/>
</dbReference>
<dbReference type="STRING" id="400682.A0A1X7UKK6"/>
<dbReference type="eggNOG" id="KOG2294">
    <property type="taxonomic scope" value="Eukaryota"/>
</dbReference>
<dbReference type="InterPro" id="IPR036390">
    <property type="entry name" value="WH_DNA-bd_sf"/>
</dbReference>
<feature type="compositionally biased region" description="Polar residues" evidence="7">
    <location>
        <begin position="99"/>
        <end position="110"/>
    </location>
</feature>
<evidence type="ECO:0000256" key="3">
    <source>
        <dbReference type="ARBA" id="ARBA00023125"/>
    </source>
</evidence>
<dbReference type="PROSITE" id="PS00658">
    <property type="entry name" value="FORK_HEAD_2"/>
    <property type="match status" value="1"/>
</dbReference>
<proteinExistence type="predicted"/>
<dbReference type="OrthoDB" id="5954824at2759"/>
<keyword evidence="10" id="KW-1185">Reference proteome</keyword>
<feature type="compositionally biased region" description="Basic and acidic residues" evidence="7">
    <location>
        <begin position="111"/>
        <end position="120"/>
    </location>
</feature>
<gene>
    <name evidence="9" type="primary">100636033</name>
</gene>
<feature type="DNA-binding region" description="Fork-head" evidence="6">
    <location>
        <begin position="160"/>
        <end position="249"/>
    </location>
</feature>
<dbReference type="PROSITE" id="PS50039">
    <property type="entry name" value="FORK_HEAD_3"/>
    <property type="match status" value="1"/>
</dbReference>
<protein>
    <recommendedName>
        <fullName evidence="8">Fork-head domain-containing protein</fullName>
    </recommendedName>
</protein>
<keyword evidence="2" id="KW-0805">Transcription regulation</keyword>